<dbReference type="CDD" id="cd05572">
    <property type="entry name" value="STKc_cGK"/>
    <property type="match status" value="1"/>
</dbReference>
<evidence type="ECO:0000256" key="20">
    <source>
        <dbReference type="PROSITE-ProRule" id="PRU10141"/>
    </source>
</evidence>
<dbReference type="FunFam" id="3.30.200.20:FF:000042">
    <property type="entry name" value="Aurora kinase A"/>
    <property type="match status" value="1"/>
</dbReference>
<dbReference type="OMA" id="FNQNEVI"/>
<dbReference type="InterPro" id="IPR008271">
    <property type="entry name" value="Ser/Thr_kinase_AS"/>
</dbReference>
<evidence type="ECO:0000256" key="22">
    <source>
        <dbReference type="SAM" id="MobiDB-lite"/>
    </source>
</evidence>
<dbReference type="OrthoDB" id="290187at2759"/>
<keyword evidence="27" id="KW-1185">Reference proteome</keyword>
<evidence type="ECO:0000256" key="18">
    <source>
        <dbReference type="ARBA" id="ARBA00047298"/>
    </source>
</evidence>
<organism evidence="26 27">
    <name type="scientific">Paramecium octaurelia</name>
    <dbReference type="NCBI Taxonomy" id="43137"/>
    <lineage>
        <taxon>Eukaryota</taxon>
        <taxon>Sar</taxon>
        <taxon>Alveolata</taxon>
        <taxon>Ciliophora</taxon>
        <taxon>Intramacronucleata</taxon>
        <taxon>Oligohymenophorea</taxon>
        <taxon>Peniculida</taxon>
        <taxon>Parameciidae</taxon>
        <taxon>Paramecium</taxon>
    </lineage>
</organism>
<proteinExistence type="inferred from homology"/>
<dbReference type="CDD" id="cd00038">
    <property type="entry name" value="CAP_ED"/>
    <property type="match status" value="2"/>
</dbReference>
<dbReference type="PROSITE" id="PS00888">
    <property type="entry name" value="CNMP_BINDING_1"/>
    <property type="match status" value="1"/>
</dbReference>
<comment type="catalytic activity">
    <reaction evidence="19">
        <text>L-seryl-[protein] + ATP = O-phospho-L-seryl-[protein] + ADP + H(+)</text>
        <dbReference type="Rhea" id="RHEA:17989"/>
        <dbReference type="Rhea" id="RHEA-COMP:9863"/>
        <dbReference type="Rhea" id="RHEA-COMP:11604"/>
        <dbReference type="ChEBI" id="CHEBI:15378"/>
        <dbReference type="ChEBI" id="CHEBI:29999"/>
        <dbReference type="ChEBI" id="CHEBI:30616"/>
        <dbReference type="ChEBI" id="CHEBI:83421"/>
        <dbReference type="ChEBI" id="CHEBI:456216"/>
        <dbReference type="EC" id="2.7.11.12"/>
    </reaction>
</comment>
<dbReference type="FunFam" id="2.60.120.10:FF:000089">
    <property type="entry name" value="cGMP-dependent protein kinase 5-1"/>
    <property type="match status" value="1"/>
</dbReference>
<keyword evidence="21" id="KW-0175">Coiled coil</keyword>
<protein>
    <recommendedName>
        <fullName evidence="17">cGMP-dependent protein kinase</fullName>
        <ecNumber evidence="6">2.7.11.12</ecNumber>
    </recommendedName>
</protein>
<dbReference type="GO" id="GO:0046872">
    <property type="term" value="F:metal ion binding"/>
    <property type="evidence" value="ECO:0007669"/>
    <property type="project" value="UniProtKB-KW"/>
</dbReference>
<evidence type="ECO:0000313" key="26">
    <source>
        <dbReference type="EMBL" id="CAD8195860.1"/>
    </source>
</evidence>
<feature type="region of interest" description="Disordered" evidence="22">
    <location>
        <begin position="24"/>
        <end position="43"/>
    </location>
</feature>
<dbReference type="EMBL" id="CAJJDP010000110">
    <property type="protein sequence ID" value="CAD8195860.1"/>
    <property type="molecule type" value="Genomic_DNA"/>
</dbReference>
<dbReference type="Proteomes" id="UP000683925">
    <property type="component" value="Unassembled WGS sequence"/>
</dbReference>
<keyword evidence="15" id="KW-0142">cGMP-binding</keyword>
<comment type="subcellular location">
    <subcellularLocation>
        <location evidence="3">Cytoplasm</location>
    </subcellularLocation>
    <subcellularLocation>
        <location evidence="2">Endomembrane system</location>
    </subcellularLocation>
</comment>
<feature type="domain" description="Cyclic nucleotide-binding" evidence="24">
    <location>
        <begin position="98"/>
        <end position="213"/>
    </location>
</feature>
<name>A0A8S1X4Y0_PAROT</name>
<evidence type="ECO:0000259" key="23">
    <source>
        <dbReference type="PROSITE" id="PS50011"/>
    </source>
</evidence>
<evidence type="ECO:0000259" key="25">
    <source>
        <dbReference type="PROSITE" id="PS51285"/>
    </source>
</evidence>
<dbReference type="Pfam" id="PF00027">
    <property type="entry name" value="cNMP_binding"/>
    <property type="match status" value="2"/>
</dbReference>
<evidence type="ECO:0000256" key="1">
    <source>
        <dbReference type="ARBA" id="ARBA00001946"/>
    </source>
</evidence>
<evidence type="ECO:0000256" key="9">
    <source>
        <dbReference type="ARBA" id="ARBA00022535"/>
    </source>
</evidence>
<reference evidence="26" key="1">
    <citation type="submission" date="2021-01" db="EMBL/GenBank/DDBJ databases">
        <authorList>
            <consortium name="Genoscope - CEA"/>
            <person name="William W."/>
        </authorList>
    </citation>
    <scope>NUCLEOTIDE SEQUENCE</scope>
</reference>
<evidence type="ECO:0000256" key="15">
    <source>
        <dbReference type="ARBA" id="ARBA00022992"/>
    </source>
</evidence>
<evidence type="ECO:0000256" key="17">
    <source>
        <dbReference type="ARBA" id="ARBA00024113"/>
    </source>
</evidence>
<dbReference type="InterPro" id="IPR018488">
    <property type="entry name" value="cNMP-bd_CS"/>
</dbReference>
<dbReference type="InterPro" id="IPR017441">
    <property type="entry name" value="Protein_kinase_ATP_BS"/>
</dbReference>
<dbReference type="PROSITE" id="PS00108">
    <property type="entry name" value="PROTEIN_KINASE_ST"/>
    <property type="match status" value="1"/>
</dbReference>
<dbReference type="GO" id="GO:0005524">
    <property type="term" value="F:ATP binding"/>
    <property type="evidence" value="ECO:0007669"/>
    <property type="project" value="UniProtKB-UniRule"/>
</dbReference>
<comment type="subunit">
    <text evidence="5">Monomer.</text>
</comment>
<gene>
    <name evidence="26" type="ORF">POCTA_138.1.T1100079</name>
</gene>
<dbReference type="GO" id="GO:0004691">
    <property type="term" value="F:cAMP-dependent protein kinase activity"/>
    <property type="evidence" value="ECO:0007669"/>
    <property type="project" value="TreeGrafter"/>
</dbReference>
<dbReference type="PROSITE" id="PS00107">
    <property type="entry name" value="PROTEIN_KINASE_ATP"/>
    <property type="match status" value="1"/>
</dbReference>
<keyword evidence="14 20" id="KW-0067">ATP-binding</keyword>
<dbReference type="FunFam" id="1.10.510.10:FF:000571">
    <property type="entry name" value="Maternal embryonic leucine zipper kinase"/>
    <property type="match status" value="1"/>
</dbReference>
<feature type="domain" description="Cyclic nucleotide-binding" evidence="24">
    <location>
        <begin position="216"/>
        <end position="318"/>
    </location>
</feature>
<evidence type="ECO:0000313" key="27">
    <source>
        <dbReference type="Proteomes" id="UP000683925"/>
    </source>
</evidence>
<keyword evidence="7" id="KW-0963">Cytoplasm</keyword>
<dbReference type="PANTHER" id="PTHR24353:SF37">
    <property type="entry name" value="CAMP-DEPENDENT PROTEIN KINASE CATALYTIC SUBUNIT PRKX"/>
    <property type="match status" value="1"/>
</dbReference>
<feature type="domain" description="Cyclic nucleotide-binding" evidence="24">
    <location>
        <begin position="339"/>
        <end position="384"/>
    </location>
</feature>
<evidence type="ECO:0000256" key="8">
    <source>
        <dbReference type="ARBA" id="ARBA00022527"/>
    </source>
</evidence>
<dbReference type="PROSITE" id="PS50011">
    <property type="entry name" value="PROTEIN_KINASE_DOM"/>
    <property type="match status" value="1"/>
</dbReference>
<dbReference type="GO" id="GO:0005952">
    <property type="term" value="C:cAMP-dependent protein kinase complex"/>
    <property type="evidence" value="ECO:0007669"/>
    <property type="project" value="TreeGrafter"/>
</dbReference>
<evidence type="ECO:0000256" key="5">
    <source>
        <dbReference type="ARBA" id="ARBA00011245"/>
    </source>
</evidence>
<sequence>MDSKNQWNQKSSVQEFGIQKSTLAKPVHQQVKPTQQVPPKNELEQNQLVRRVTKRNIAIKKSMATDEGTIYETFEPLMKPQTPQDIAFIVKCFQSHFVFSSMNETQLIQLAKSMFYCRLVIGQTIIKQRDGASSFFVLEKGKINVLVDGISRKQLTQGNGFGELALLYNAPRSATCVAMEECFLWGIDRHTFRKSVENVMRSEQEKNRQLLEQVKFFNQLTKDQKDAISGVLILQKFNQNEVIVNEGDQASSFYIIVEGKCGVFNKEDVQIATLNPKDSFGESALKHDNQIRMMTIKAIEKDTKVVALGKDMITQILGDKVQYIIYKNICKWALNRSKLFGKVPGSIQDKLLEGVIYRKYIPGQKIINKGDKVGFLYIALEGNVLDEQKKAITNNIVNEDSLYDEVANTKHLQSFTMETEGHVAVIDYDKYRNAHGSVEKLSENDQSNAQSKEFQQSNDLVKQFQLKELIFLNKLGSGQFGSVYLCKNKNLDTLFALKYVTRAHIQQYGIQKHVQQEKAVLEIMNHQFILKFYRSFKDGENIYFLTEYIPGEELFDAIREIGLLGKYDSQFYAAQMILQMEYLHTVHQIVYRDIKPENIMVDQHGYLKLIDMGTAKCLKNVSPPKTFTIIGTPHYMAPEVISGKGYGYFADLWSVGCCLYEFICGGLPFGEDQDDPFEIYKEIVKNPIHYPQYMTDKTATTIIEQLMNKIPECRLGGSYSSLKNNQWFSDFDWNKLISYQLQPPLIPKKEKLMNETQIQEQIKKNILVIDQIQKDTMGSKKVFAQPKDTEWDSKTYYDRYSYSMFIIIQPNYLIKQVKLILQKGDYLLQQDCDTFNQSRRSNESLIIKQHKMDLTYR</sequence>
<keyword evidence="12 20" id="KW-0547">Nucleotide-binding</keyword>
<evidence type="ECO:0000256" key="21">
    <source>
        <dbReference type="SAM" id="Coils"/>
    </source>
</evidence>
<evidence type="ECO:0000256" key="16">
    <source>
        <dbReference type="ARBA" id="ARBA00023136"/>
    </source>
</evidence>
<evidence type="ECO:0000256" key="10">
    <source>
        <dbReference type="ARBA" id="ARBA00022679"/>
    </source>
</evidence>
<dbReference type="EC" id="2.7.11.12" evidence="6"/>
<evidence type="ECO:0000256" key="6">
    <source>
        <dbReference type="ARBA" id="ARBA00012428"/>
    </source>
</evidence>
<dbReference type="SMART" id="SM00220">
    <property type="entry name" value="S_TKc"/>
    <property type="match status" value="1"/>
</dbReference>
<dbReference type="GO" id="GO:0012505">
    <property type="term" value="C:endomembrane system"/>
    <property type="evidence" value="ECO:0007669"/>
    <property type="project" value="UniProtKB-SubCell"/>
</dbReference>
<evidence type="ECO:0000259" key="24">
    <source>
        <dbReference type="PROSITE" id="PS50042"/>
    </source>
</evidence>
<keyword evidence="10" id="KW-0808">Transferase</keyword>
<dbReference type="InterPro" id="IPR035014">
    <property type="entry name" value="STKc_cGK"/>
</dbReference>
<comment type="similarity">
    <text evidence="4">Belongs to the protein kinase superfamily. AGC Ser/Thr protein kinase family. cGMP subfamily.</text>
</comment>
<feature type="compositionally biased region" description="Low complexity" evidence="22">
    <location>
        <begin position="25"/>
        <end position="40"/>
    </location>
</feature>
<keyword evidence="8" id="KW-0723">Serine/threonine-protein kinase</keyword>
<dbReference type="SMART" id="SM00100">
    <property type="entry name" value="cNMP"/>
    <property type="match status" value="3"/>
</dbReference>
<dbReference type="InterPro" id="IPR000719">
    <property type="entry name" value="Prot_kinase_dom"/>
</dbReference>
<evidence type="ECO:0000256" key="2">
    <source>
        <dbReference type="ARBA" id="ARBA00004308"/>
    </source>
</evidence>
<evidence type="ECO:0000256" key="3">
    <source>
        <dbReference type="ARBA" id="ARBA00004496"/>
    </source>
</evidence>
<keyword evidence="16" id="KW-0472">Membrane</keyword>
<feature type="binding site" evidence="20">
    <location>
        <position position="498"/>
    </location>
    <ligand>
        <name>ATP</name>
        <dbReference type="ChEBI" id="CHEBI:30616"/>
    </ligand>
</feature>
<dbReference type="GO" id="GO:0030553">
    <property type="term" value="F:cGMP binding"/>
    <property type="evidence" value="ECO:0007669"/>
    <property type="project" value="UniProtKB-KW"/>
</dbReference>
<evidence type="ECO:0000256" key="7">
    <source>
        <dbReference type="ARBA" id="ARBA00022490"/>
    </source>
</evidence>
<dbReference type="PROSITE" id="PS51285">
    <property type="entry name" value="AGC_KINASE_CTER"/>
    <property type="match status" value="1"/>
</dbReference>
<dbReference type="InterPro" id="IPR000961">
    <property type="entry name" value="AGC-kinase_C"/>
</dbReference>
<feature type="domain" description="AGC-kinase C-terminal" evidence="25">
    <location>
        <begin position="729"/>
        <end position="812"/>
    </location>
</feature>
<dbReference type="Pfam" id="PF00069">
    <property type="entry name" value="Pkinase"/>
    <property type="match status" value="1"/>
</dbReference>
<dbReference type="PROSITE" id="PS50042">
    <property type="entry name" value="CNMP_BINDING_3"/>
    <property type="match status" value="3"/>
</dbReference>
<dbReference type="PANTHER" id="PTHR24353">
    <property type="entry name" value="CYCLIC NUCLEOTIDE-DEPENDENT PROTEIN KINASE"/>
    <property type="match status" value="1"/>
</dbReference>
<dbReference type="AlphaFoldDB" id="A0A8S1X4Y0"/>
<evidence type="ECO:0000256" key="13">
    <source>
        <dbReference type="ARBA" id="ARBA00022777"/>
    </source>
</evidence>
<dbReference type="GO" id="GO:0004692">
    <property type="term" value="F:cGMP-dependent protein kinase activity"/>
    <property type="evidence" value="ECO:0007669"/>
    <property type="project" value="UniProtKB-EC"/>
</dbReference>
<dbReference type="GO" id="GO:0005737">
    <property type="term" value="C:cytoplasm"/>
    <property type="evidence" value="ECO:0007669"/>
    <property type="project" value="UniProtKB-SubCell"/>
</dbReference>
<comment type="catalytic activity">
    <reaction evidence="18">
        <text>L-threonyl-[protein] + ATP = O-phospho-L-threonyl-[protein] + ADP + H(+)</text>
        <dbReference type="Rhea" id="RHEA:46608"/>
        <dbReference type="Rhea" id="RHEA-COMP:11060"/>
        <dbReference type="Rhea" id="RHEA-COMP:11605"/>
        <dbReference type="ChEBI" id="CHEBI:15378"/>
        <dbReference type="ChEBI" id="CHEBI:30013"/>
        <dbReference type="ChEBI" id="CHEBI:30616"/>
        <dbReference type="ChEBI" id="CHEBI:61977"/>
        <dbReference type="ChEBI" id="CHEBI:456216"/>
        <dbReference type="EC" id="2.7.11.12"/>
    </reaction>
</comment>
<dbReference type="InterPro" id="IPR000595">
    <property type="entry name" value="cNMP-bd_dom"/>
</dbReference>
<dbReference type="FunFam" id="2.60.120.10:FF:000068">
    <property type="entry name" value="cGMP-dependent protein kinase"/>
    <property type="match status" value="1"/>
</dbReference>
<keyword evidence="13" id="KW-0418">Kinase</keyword>
<evidence type="ECO:0000256" key="4">
    <source>
        <dbReference type="ARBA" id="ARBA00006352"/>
    </source>
</evidence>
<comment type="cofactor">
    <cofactor evidence="1">
        <name>Mg(2+)</name>
        <dbReference type="ChEBI" id="CHEBI:18420"/>
    </cofactor>
</comment>
<feature type="coiled-coil region" evidence="21">
    <location>
        <begin position="193"/>
        <end position="220"/>
    </location>
</feature>
<feature type="domain" description="Protein kinase" evidence="23">
    <location>
        <begin position="469"/>
        <end position="728"/>
    </location>
</feature>
<comment type="caution">
    <text evidence="26">The sequence shown here is derived from an EMBL/GenBank/DDBJ whole genome shotgun (WGS) entry which is preliminary data.</text>
</comment>
<evidence type="ECO:0000256" key="19">
    <source>
        <dbReference type="ARBA" id="ARBA00047462"/>
    </source>
</evidence>
<accession>A0A8S1X4Y0</accession>
<evidence type="ECO:0000256" key="14">
    <source>
        <dbReference type="ARBA" id="ARBA00022840"/>
    </source>
</evidence>
<keyword evidence="11" id="KW-0479">Metal-binding</keyword>
<evidence type="ECO:0000256" key="11">
    <source>
        <dbReference type="ARBA" id="ARBA00022723"/>
    </source>
</evidence>
<evidence type="ECO:0000256" key="12">
    <source>
        <dbReference type="ARBA" id="ARBA00022741"/>
    </source>
</evidence>
<keyword evidence="9" id="KW-0140">cGMP</keyword>